<dbReference type="GO" id="GO:0008982">
    <property type="term" value="F:protein-N(PI)-phosphohistidine-sugar phosphotransferase activity"/>
    <property type="evidence" value="ECO:0007669"/>
    <property type="project" value="InterPro"/>
</dbReference>
<keyword evidence="5" id="KW-0808">Transferase</keyword>
<evidence type="ECO:0000313" key="15">
    <source>
        <dbReference type="EMBL" id="MBB6055249.1"/>
    </source>
</evidence>
<feature type="transmembrane region" description="Helical" evidence="12">
    <location>
        <begin position="233"/>
        <end position="254"/>
    </location>
</feature>
<dbReference type="NCBIfam" id="TIGR02005">
    <property type="entry name" value="PTS-IIBC-alpha"/>
    <property type="match status" value="1"/>
</dbReference>
<dbReference type="InterPro" id="IPR013013">
    <property type="entry name" value="PTS_EIIC_1"/>
</dbReference>
<dbReference type="Pfam" id="PF02378">
    <property type="entry name" value="PTS_EIIC"/>
    <property type="match status" value="1"/>
</dbReference>
<keyword evidence="9 12" id="KW-1133">Transmembrane helix</keyword>
<dbReference type="Pfam" id="PF00367">
    <property type="entry name" value="PTS_EIIB"/>
    <property type="match status" value="1"/>
</dbReference>
<dbReference type="RefSeq" id="WP_188026018.1">
    <property type="nucleotide sequence ID" value="NZ_JACHGR010000003.1"/>
</dbReference>
<evidence type="ECO:0000256" key="12">
    <source>
        <dbReference type="SAM" id="Phobius"/>
    </source>
</evidence>
<sequence length="528" mass="57879">MLKLLQRFGGAMFTPVLLFPFAGIVAGISILLTNPQLVGSIANSDTVWFKLWMIIQEGSWTVFRNMPIIFAIGLPIGLARTAHARACLAVIVSYLTFNYFIGAILTTWGAEFGVDFNQPIGGVSGLTNIAGIKTLDTSIIGSIFIAAIMTYIHNRYFDKKLPDYLGIFQGTAFVTIIGFIAMLPLAFLTALVWPKVQGGIASLQEFLSQAGAFGVWIYTFLERILIPTGLHHFIYGPFVLGPAVVEGGIQAYWIQHIAEFSNSSQPLIELFPQGGFALHGNSKMFGAIGIAGAMYMTAKPENKKKVAGLLIPAVLTAVLVGITEPLEFTFLFVAPFLFAIHAVLAATMAAVMYMNGIVGNMGGGLLEIMVQNWLPMFHNHAMNVLMQIMIGSLFTVIYFFSFKYLILRFDVKTPGREDEAEDIKLFTKADYKNRQQGSSVVNNDNPYEGQALQLLEALGGSENIAEVNNCATRLRISVKDEHRVMNDATFRQIGAHGVVRNKDAIQVIIGLSVPQVRDSMENLMKLNA</sequence>
<feature type="transmembrane region" description="Helical" evidence="12">
    <location>
        <begin position="328"/>
        <end position="350"/>
    </location>
</feature>
<dbReference type="InterPro" id="IPR010975">
    <property type="entry name" value="PTS_IIBC_a_glc"/>
</dbReference>
<feature type="transmembrane region" description="Helical" evidence="12">
    <location>
        <begin position="86"/>
        <end position="110"/>
    </location>
</feature>
<keyword evidence="10 12" id="KW-0472">Membrane</keyword>
<evidence type="ECO:0000259" key="14">
    <source>
        <dbReference type="PROSITE" id="PS51103"/>
    </source>
</evidence>
<dbReference type="PROSITE" id="PS01035">
    <property type="entry name" value="PTS_EIIB_TYPE_1_CYS"/>
    <property type="match status" value="1"/>
</dbReference>
<dbReference type="InterPro" id="IPR036878">
    <property type="entry name" value="Glu_permease_IIB"/>
</dbReference>
<dbReference type="PROSITE" id="PS51103">
    <property type="entry name" value="PTS_EIIC_TYPE_1"/>
    <property type="match status" value="1"/>
</dbReference>
<evidence type="ECO:0000256" key="9">
    <source>
        <dbReference type="ARBA" id="ARBA00022989"/>
    </source>
</evidence>
<organism evidence="15 16">
    <name type="scientific">Tolumonas osonensis</name>
    <dbReference type="NCBI Taxonomy" id="675874"/>
    <lineage>
        <taxon>Bacteria</taxon>
        <taxon>Pseudomonadati</taxon>
        <taxon>Pseudomonadota</taxon>
        <taxon>Gammaproteobacteria</taxon>
        <taxon>Aeromonadales</taxon>
        <taxon>Aeromonadaceae</taxon>
        <taxon>Tolumonas</taxon>
    </lineage>
</organism>
<dbReference type="NCBIfam" id="TIGR00826">
    <property type="entry name" value="EIIB_glc"/>
    <property type="match status" value="1"/>
</dbReference>
<evidence type="ECO:0000256" key="3">
    <source>
        <dbReference type="ARBA" id="ARBA00022475"/>
    </source>
</evidence>
<feature type="active site" description="Phosphocysteine intermediate; for EIIB activity" evidence="11">
    <location>
        <position position="470"/>
    </location>
</feature>
<dbReference type="PANTHER" id="PTHR30009">
    <property type="entry name" value="CYTOCHROME C-TYPE SYNTHESIS PROTEIN AND PTS TRANSMEMBRANE COMPONENT"/>
    <property type="match status" value="1"/>
</dbReference>
<keyword evidence="7 12" id="KW-0812">Transmembrane</keyword>
<evidence type="ECO:0000256" key="11">
    <source>
        <dbReference type="PROSITE-ProRule" id="PRU00421"/>
    </source>
</evidence>
<evidence type="ECO:0000256" key="2">
    <source>
        <dbReference type="ARBA" id="ARBA00022448"/>
    </source>
</evidence>
<evidence type="ECO:0000256" key="7">
    <source>
        <dbReference type="ARBA" id="ARBA00022692"/>
    </source>
</evidence>
<name>A0A841GBE4_9GAMM</name>
<dbReference type="EMBL" id="JACHGR010000003">
    <property type="protein sequence ID" value="MBB6055249.1"/>
    <property type="molecule type" value="Genomic_DNA"/>
</dbReference>
<dbReference type="InterPro" id="IPR050429">
    <property type="entry name" value="PTS_Glucose_EIICBA"/>
</dbReference>
<dbReference type="InterPro" id="IPR003352">
    <property type="entry name" value="PTS_EIIC"/>
</dbReference>
<dbReference type="PROSITE" id="PS51098">
    <property type="entry name" value="PTS_EIIB_TYPE_1"/>
    <property type="match status" value="1"/>
</dbReference>
<feature type="transmembrane region" description="Helical" evidence="12">
    <location>
        <begin position="306"/>
        <end position="322"/>
    </location>
</feature>
<dbReference type="GO" id="GO:0005886">
    <property type="term" value="C:plasma membrane"/>
    <property type="evidence" value="ECO:0007669"/>
    <property type="project" value="UniProtKB-SubCell"/>
</dbReference>
<feature type="domain" description="PTS EIIB type-1" evidence="13">
    <location>
        <begin position="448"/>
        <end position="528"/>
    </location>
</feature>
<keyword evidence="4" id="KW-0762">Sugar transport</keyword>
<gene>
    <name evidence="15" type="ORF">HNR75_001131</name>
</gene>
<evidence type="ECO:0000256" key="4">
    <source>
        <dbReference type="ARBA" id="ARBA00022597"/>
    </source>
</evidence>
<dbReference type="SUPFAM" id="SSF55604">
    <property type="entry name" value="Glucose permease domain IIB"/>
    <property type="match status" value="1"/>
</dbReference>
<feature type="transmembrane region" description="Helical" evidence="12">
    <location>
        <begin position="130"/>
        <end position="152"/>
    </location>
</feature>
<feature type="domain" description="PTS EIIC type-1" evidence="14">
    <location>
        <begin position="1"/>
        <end position="418"/>
    </location>
</feature>
<dbReference type="GO" id="GO:0090563">
    <property type="term" value="F:protein-phosphocysteine-sugar phosphotransferase activity"/>
    <property type="evidence" value="ECO:0007669"/>
    <property type="project" value="TreeGrafter"/>
</dbReference>
<dbReference type="AlphaFoldDB" id="A0A841GBE4"/>
<keyword evidence="2" id="KW-0813">Transport</keyword>
<keyword evidence="16" id="KW-1185">Reference proteome</keyword>
<dbReference type="Proteomes" id="UP000585721">
    <property type="component" value="Unassembled WGS sequence"/>
</dbReference>
<feature type="transmembrane region" description="Helical" evidence="12">
    <location>
        <begin position="199"/>
        <end position="221"/>
    </location>
</feature>
<feature type="transmembrane region" description="Helical" evidence="12">
    <location>
        <begin position="164"/>
        <end position="193"/>
    </location>
</feature>
<dbReference type="Gene3D" id="3.30.1360.60">
    <property type="entry name" value="Glucose permease domain IIB"/>
    <property type="match status" value="1"/>
</dbReference>
<comment type="caution">
    <text evidence="15">The sequence shown here is derived from an EMBL/GenBank/DDBJ whole genome shotgun (WGS) entry which is preliminary data.</text>
</comment>
<dbReference type="PANTHER" id="PTHR30009:SF12">
    <property type="entry name" value="PHOSPHOTRANSFERASE IIC COMPONENT GLVC"/>
    <property type="match status" value="1"/>
</dbReference>
<evidence type="ECO:0000313" key="16">
    <source>
        <dbReference type="Proteomes" id="UP000585721"/>
    </source>
</evidence>
<dbReference type="GO" id="GO:0016301">
    <property type="term" value="F:kinase activity"/>
    <property type="evidence" value="ECO:0007669"/>
    <property type="project" value="UniProtKB-KW"/>
</dbReference>
<evidence type="ECO:0000256" key="10">
    <source>
        <dbReference type="ARBA" id="ARBA00023136"/>
    </source>
</evidence>
<comment type="subcellular location">
    <subcellularLocation>
        <location evidence="1">Cell membrane</location>
        <topology evidence="1">Multi-pass membrane protein</topology>
    </subcellularLocation>
</comment>
<feature type="transmembrane region" description="Helical" evidence="12">
    <location>
        <begin position="386"/>
        <end position="406"/>
    </location>
</feature>
<reference evidence="15 16" key="1">
    <citation type="submission" date="2020-08" db="EMBL/GenBank/DDBJ databases">
        <title>Genomic Encyclopedia of Type Strains, Phase IV (KMG-IV): sequencing the most valuable type-strain genomes for metagenomic binning, comparative biology and taxonomic classification.</title>
        <authorList>
            <person name="Goeker M."/>
        </authorList>
    </citation>
    <scope>NUCLEOTIDE SEQUENCE [LARGE SCALE GENOMIC DNA]</scope>
    <source>
        <strain evidence="15 16">DSM 22975</strain>
    </source>
</reference>
<proteinExistence type="predicted"/>
<protein>
    <submittedName>
        <fullName evidence="15">PTS system arbutin-like IIC component</fullName>
    </submittedName>
</protein>
<dbReference type="GO" id="GO:0009401">
    <property type="term" value="P:phosphoenolpyruvate-dependent sugar phosphotransferase system"/>
    <property type="evidence" value="ECO:0007669"/>
    <property type="project" value="UniProtKB-KW"/>
</dbReference>
<evidence type="ECO:0000256" key="5">
    <source>
        <dbReference type="ARBA" id="ARBA00022679"/>
    </source>
</evidence>
<dbReference type="CDD" id="cd00212">
    <property type="entry name" value="PTS_IIB_glc"/>
    <property type="match status" value="1"/>
</dbReference>
<keyword evidence="3" id="KW-1003">Cell membrane</keyword>
<dbReference type="InterPro" id="IPR001996">
    <property type="entry name" value="PTS_IIB_1"/>
</dbReference>
<evidence type="ECO:0000256" key="8">
    <source>
        <dbReference type="ARBA" id="ARBA00022777"/>
    </source>
</evidence>
<evidence type="ECO:0000259" key="13">
    <source>
        <dbReference type="PROSITE" id="PS51098"/>
    </source>
</evidence>
<feature type="transmembrane region" description="Helical" evidence="12">
    <location>
        <begin position="12"/>
        <end position="32"/>
    </location>
</feature>
<keyword evidence="6" id="KW-0598">Phosphotransferase system</keyword>
<dbReference type="InterPro" id="IPR018113">
    <property type="entry name" value="PTrfase_EIIB_Cys"/>
</dbReference>
<accession>A0A841GBE4</accession>
<evidence type="ECO:0000256" key="6">
    <source>
        <dbReference type="ARBA" id="ARBA00022683"/>
    </source>
</evidence>
<keyword evidence="8" id="KW-0418">Kinase</keyword>
<evidence type="ECO:0000256" key="1">
    <source>
        <dbReference type="ARBA" id="ARBA00004651"/>
    </source>
</evidence>